<dbReference type="EMBL" id="CAJPIJ010000129">
    <property type="protein sequence ID" value="CAG1983224.1"/>
    <property type="molecule type" value="Genomic_DNA"/>
</dbReference>
<reference evidence="10" key="1">
    <citation type="submission" date="2019-04" db="EMBL/GenBank/DDBJ databases">
        <authorList>
            <person name="Melise S."/>
            <person name="Noan J."/>
            <person name="Okalmin O."/>
        </authorList>
    </citation>
    <scope>NUCLEOTIDE SEQUENCE</scope>
    <source>
        <strain evidence="10">FN9</strain>
    </source>
</reference>
<feature type="region of interest" description="Disordered" evidence="6">
    <location>
        <begin position="316"/>
        <end position="341"/>
    </location>
</feature>
<dbReference type="InterPro" id="IPR052337">
    <property type="entry name" value="SAT4-like"/>
</dbReference>
<reference evidence="9" key="2">
    <citation type="submission" date="2021-03" db="EMBL/GenBank/DDBJ databases">
        <authorList>
            <person name="Alouane T."/>
            <person name="Langin T."/>
            <person name="Bonhomme L."/>
        </authorList>
    </citation>
    <scope>NUCLEOTIDE SEQUENCE</scope>
    <source>
        <strain evidence="9">MDC_Fg202</strain>
    </source>
</reference>
<feature type="transmembrane region" description="Helical" evidence="7">
    <location>
        <begin position="52"/>
        <end position="79"/>
    </location>
</feature>
<dbReference type="AlphaFoldDB" id="A0A4E9E5G2"/>
<evidence type="ECO:0000256" key="3">
    <source>
        <dbReference type="ARBA" id="ARBA00022989"/>
    </source>
</evidence>
<evidence type="ECO:0000256" key="4">
    <source>
        <dbReference type="ARBA" id="ARBA00023136"/>
    </source>
</evidence>
<evidence type="ECO:0000313" key="9">
    <source>
        <dbReference type="EMBL" id="CAG1983224.1"/>
    </source>
</evidence>
<sequence length="417" mass="46245">MAAKTFTPDAGVMCSQFITFGVATILIICRLFSRKITHVNLWWDDYFAMTSWVAAALYFSFAVYCIHMLTRLGAIAMGLGHIKEELPLEEDRVDEYARFGLFMAELLYATSLGFSKLAILGFYWRLFGSVAKMRIGIYILQGSTVIWLTIRTFMTIFHCVPVEAYWKHTIKNAVCKVDPAKFMFGTTLVHLMLEVAVLSLPVFQVKSLKLRTGQKIAVVAMFMFGIFVCIASIIVLYEAFTLNPNTTEMARDIRGVIIWAGVESYLAIISSCLPIIRPVFRKLLSGSILSSKGDSTPNPISGLTSSKGIKLTHINRTKDVDDNSSQRELAGLEDGSSGDMDFHTYPERGGQSNTVVTSCADDRPGSNPTNASGYGIQVKNETRVYYESSWKKDRDAKKDVEAAAGSGSYVVADGVRY</sequence>
<feature type="transmembrane region" description="Helical" evidence="7">
    <location>
        <begin position="257"/>
        <end position="276"/>
    </location>
</feature>
<dbReference type="GO" id="GO:0016020">
    <property type="term" value="C:membrane"/>
    <property type="evidence" value="ECO:0007669"/>
    <property type="project" value="UniProtKB-SubCell"/>
</dbReference>
<comment type="subcellular location">
    <subcellularLocation>
        <location evidence="1">Membrane</location>
        <topology evidence="1">Multi-pass membrane protein</topology>
    </subcellularLocation>
</comment>
<evidence type="ECO:0000256" key="7">
    <source>
        <dbReference type="SAM" id="Phobius"/>
    </source>
</evidence>
<evidence type="ECO:0000256" key="2">
    <source>
        <dbReference type="ARBA" id="ARBA00022692"/>
    </source>
</evidence>
<organism evidence="10">
    <name type="scientific">Gibberella zeae</name>
    <name type="common">Wheat head blight fungus</name>
    <name type="synonym">Fusarium graminearum</name>
    <dbReference type="NCBI Taxonomy" id="5518"/>
    <lineage>
        <taxon>Eukaryota</taxon>
        <taxon>Fungi</taxon>
        <taxon>Dikarya</taxon>
        <taxon>Ascomycota</taxon>
        <taxon>Pezizomycotina</taxon>
        <taxon>Sordariomycetes</taxon>
        <taxon>Hypocreomycetidae</taxon>
        <taxon>Hypocreales</taxon>
        <taxon>Nectriaceae</taxon>
        <taxon>Fusarium</taxon>
    </lineage>
</organism>
<keyword evidence="3 7" id="KW-1133">Transmembrane helix</keyword>
<dbReference type="EMBL" id="CAAKMV010000022">
    <property type="protein sequence ID" value="VIO52290.1"/>
    <property type="molecule type" value="Genomic_DNA"/>
</dbReference>
<accession>A0A4E9E5G2</accession>
<proteinExistence type="inferred from homology"/>
<comment type="similarity">
    <text evidence="5">Belongs to the SAT4 family.</text>
</comment>
<feature type="transmembrane region" description="Helical" evidence="7">
    <location>
        <begin position="182"/>
        <end position="204"/>
    </location>
</feature>
<dbReference type="Proteomes" id="UP000746612">
    <property type="component" value="Unassembled WGS sequence"/>
</dbReference>
<dbReference type="InterPro" id="IPR049326">
    <property type="entry name" value="Rhodopsin_dom_fungi"/>
</dbReference>
<feature type="transmembrane region" description="Helical" evidence="7">
    <location>
        <begin position="99"/>
        <end position="123"/>
    </location>
</feature>
<evidence type="ECO:0000256" key="1">
    <source>
        <dbReference type="ARBA" id="ARBA00004141"/>
    </source>
</evidence>
<evidence type="ECO:0000259" key="8">
    <source>
        <dbReference type="Pfam" id="PF20684"/>
    </source>
</evidence>
<feature type="compositionally biased region" description="Basic and acidic residues" evidence="6">
    <location>
        <begin position="316"/>
        <end position="325"/>
    </location>
</feature>
<dbReference type="PANTHER" id="PTHR33048:SF47">
    <property type="entry name" value="INTEGRAL MEMBRANE PROTEIN-RELATED"/>
    <property type="match status" value="1"/>
</dbReference>
<protein>
    <recommendedName>
        <fullName evidence="8">Rhodopsin domain-containing protein</fullName>
    </recommendedName>
</protein>
<keyword evidence="4 7" id="KW-0472">Membrane</keyword>
<dbReference type="PANTHER" id="PTHR33048">
    <property type="entry name" value="PTH11-LIKE INTEGRAL MEMBRANE PROTEIN (AFU_ORTHOLOGUE AFUA_5G11245)"/>
    <property type="match status" value="1"/>
</dbReference>
<feature type="domain" description="Rhodopsin" evidence="8">
    <location>
        <begin position="30"/>
        <end position="282"/>
    </location>
</feature>
<evidence type="ECO:0000313" key="10">
    <source>
        <dbReference type="EMBL" id="VIO52290.1"/>
    </source>
</evidence>
<gene>
    <name evidence="10" type="ORF">FUG_LOCUS18715</name>
    <name evidence="9" type="ORF">MDCFG202_LOCUS232319</name>
</gene>
<evidence type="ECO:0000256" key="6">
    <source>
        <dbReference type="SAM" id="MobiDB-lite"/>
    </source>
</evidence>
<name>A0A4E9E5G2_GIBZA</name>
<feature type="transmembrane region" description="Helical" evidence="7">
    <location>
        <begin position="135"/>
        <end position="157"/>
    </location>
</feature>
<keyword evidence="2 7" id="KW-0812">Transmembrane</keyword>
<feature type="transmembrane region" description="Helical" evidence="7">
    <location>
        <begin position="12"/>
        <end position="32"/>
    </location>
</feature>
<dbReference type="Pfam" id="PF20684">
    <property type="entry name" value="Fung_rhodopsin"/>
    <property type="match status" value="1"/>
</dbReference>
<feature type="transmembrane region" description="Helical" evidence="7">
    <location>
        <begin position="216"/>
        <end position="237"/>
    </location>
</feature>
<evidence type="ECO:0000256" key="5">
    <source>
        <dbReference type="ARBA" id="ARBA00038359"/>
    </source>
</evidence>